<organism evidence="4 5">
    <name type="scientific">Brucella cytisi</name>
    <dbReference type="NCBI Taxonomy" id="407152"/>
    <lineage>
        <taxon>Bacteria</taxon>
        <taxon>Pseudomonadati</taxon>
        <taxon>Pseudomonadota</taxon>
        <taxon>Alphaproteobacteria</taxon>
        <taxon>Hyphomicrobiales</taxon>
        <taxon>Brucellaceae</taxon>
        <taxon>Brucella/Ochrobactrum group</taxon>
        <taxon>Brucella</taxon>
    </lineage>
</organism>
<evidence type="ECO:0000256" key="2">
    <source>
        <dbReference type="ARBA" id="ARBA00023315"/>
    </source>
</evidence>
<keyword evidence="5" id="KW-1185">Reference proteome</keyword>
<dbReference type="PROSITE" id="PS51186">
    <property type="entry name" value="GNAT"/>
    <property type="match status" value="1"/>
</dbReference>
<dbReference type="Pfam" id="PF00583">
    <property type="entry name" value="Acetyltransf_1"/>
    <property type="match status" value="1"/>
</dbReference>
<dbReference type="InterPro" id="IPR016181">
    <property type="entry name" value="Acyl_CoA_acyltransferase"/>
</dbReference>
<dbReference type="CDD" id="cd04301">
    <property type="entry name" value="NAT_SF"/>
    <property type="match status" value="1"/>
</dbReference>
<dbReference type="AlphaFoldDB" id="A0A1J6HPM3"/>
<evidence type="ECO:0000256" key="1">
    <source>
        <dbReference type="ARBA" id="ARBA00022679"/>
    </source>
</evidence>
<evidence type="ECO:0000259" key="3">
    <source>
        <dbReference type="PROSITE" id="PS51186"/>
    </source>
</evidence>
<dbReference type="RefSeq" id="WP_071630360.1">
    <property type="nucleotide sequence ID" value="NZ_JBHJZM010000001.1"/>
</dbReference>
<dbReference type="InterPro" id="IPR051016">
    <property type="entry name" value="Diverse_Substrate_AcTransf"/>
</dbReference>
<dbReference type="OrthoDB" id="9805924at2"/>
<dbReference type="EMBL" id="MOEC01000002">
    <property type="protein sequence ID" value="OIS94981.1"/>
    <property type="molecule type" value="Genomic_DNA"/>
</dbReference>
<dbReference type="SUPFAM" id="SSF55729">
    <property type="entry name" value="Acyl-CoA N-acyltransferases (Nat)"/>
    <property type="match status" value="1"/>
</dbReference>
<accession>A0A1J6HPM3</accession>
<protein>
    <submittedName>
        <fullName evidence="4">GNAT family N-acetyltransferase</fullName>
    </submittedName>
</protein>
<reference evidence="4 5" key="1">
    <citation type="submission" date="2016-10" db="EMBL/GenBank/DDBJ databases">
        <title>The Draft Genome Sequence of the Potato Rhizosphere Bacteria Ochrobactrum sp. IPA7.2.</title>
        <authorList>
            <person name="Gogoleva N.E."/>
            <person name="Khlopko Y.A."/>
            <person name="Burygin G.L."/>
            <person name="Plotnikov A.O."/>
        </authorList>
    </citation>
    <scope>NUCLEOTIDE SEQUENCE [LARGE SCALE GENOMIC DNA]</scope>
    <source>
        <strain evidence="4 5">IPA7.2</strain>
    </source>
</reference>
<proteinExistence type="predicted"/>
<feature type="domain" description="N-acetyltransferase" evidence="3">
    <location>
        <begin position="12"/>
        <end position="169"/>
    </location>
</feature>
<evidence type="ECO:0000313" key="4">
    <source>
        <dbReference type="EMBL" id="OIS94981.1"/>
    </source>
</evidence>
<evidence type="ECO:0000313" key="5">
    <source>
        <dbReference type="Proteomes" id="UP000182985"/>
    </source>
</evidence>
<keyword evidence="2" id="KW-0012">Acyltransferase</keyword>
<name>A0A1J6HPM3_9HYPH</name>
<dbReference type="GO" id="GO:0008080">
    <property type="term" value="F:N-acetyltransferase activity"/>
    <property type="evidence" value="ECO:0007669"/>
    <property type="project" value="UniProtKB-ARBA"/>
</dbReference>
<dbReference type="Proteomes" id="UP000182985">
    <property type="component" value="Unassembled WGS sequence"/>
</dbReference>
<dbReference type="PANTHER" id="PTHR10545">
    <property type="entry name" value="DIAMINE N-ACETYLTRANSFERASE"/>
    <property type="match status" value="1"/>
</dbReference>
<dbReference type="Gene3D" id="3.40.630.30">
    <property type="match status" value="1"/>
</dbReference>
<sequence>MPKIALDSKTGVVVRLGELADAEQIHEAICTMGVGLGAAGKISSTVEDFRCYGFGPYAAFTSLIAEVDDTFAGLALFFPIFSTWLGKPGVYVQDLYVDEAFRGRGIGEVLLRHVASWSMTRGGVYLRLAVDRDNVAAQRFYDRLGIGWIEADRDHGAYGDAFARLARINQMREQS</sequence>
<dbReference type="InterPro" id="IPR000182">
    <property type="entry name" value="GNAT_dom"/>
</dbReference>
<gene>
    <name evidence="4" type="ORF">BLA27_03030</name>
</gene>
<comment type="caution">
    <text evidence="4">The sequence shown here is derived from an EMBL/GenBank/DDBJ whole genome shotgun (WGS) entry which is preliminary data.</text>
</comment>
<keyword evidence="1 4" id="KW-0808">Transferase</keyword>
<dbReference type="PANTHER" id="PTHR10545:SF29">
    <property type="entry name" value="GH14572P-RELATED"/>
    <property type="match status" value="1"/>
</dbReference>